<comment type="caution">
    <text evidence="1">The sequence shown here is derived from an EMBL/GenBank/DDBJ whole genome shotgun (WGS) entry which is preliminary data.</text>
</comment>
<proteinExistence type="predicted"/>
<organism evidence="1 2">
    <name type="scientific">Ligilactobacillus pobuzihii</name>
    <dbReference type="NCBI Taxonomy" id="449659"/>
    <lineage>
        <taxon>Bacteria</taxon>
        <taxon>Bacillati</taxon>
        <taxon>Bacillota</taxon>
        <taxon>Bacilli</taxon>
        <taxon>Lactobacillales</taxon>
        <taxon>Lactobacillaceae</taxon>
        <taxon>Ligilactobacillus</taxon>
    </lineage>
</organism>
<dbReference type="AlphaFoldDB" id="A0A0R2LB66"/>
<dbReference type="PATRIC" id="fig|449659.4.peg.1682"/>
<dbReference type="STRING" id="449659.IV66_GL001649"/>
<reference evidence="1 2" key="1">
    <citation type="journal article" date="2015" name="Genome Announc.">
        <title>Expanding the biotechnology potential of lactobacilli through comparative genomics of 213 strains and associated genera.</title>
        <authorList>
            <person name="Sun Z."/>
            <person name="Harris H.M."/>
            <person name="McCann A."/>
            <person name="Guo C."/>
            <person name="Argimon S."/>
            <person name="Zhang W."/>
            <person name="Yang X."/>
            <person name="Jeffery I.B."/>
            <person name="Cooney J.C."/>
            <person name="Kagawa T.F."/>
            <person name="Liu W."/>
            <person name="Song Y."/>
            <person name="Salvetti E."/>
            <person name="Wrobel A."/>
            <person name="Rasinkangas P."/>
            <person name="Parkhill J."/>
            <person name="Rea M.C."/>
            <person name="O'Sullivan O."/>
            <person name="Ritari J."/>
            <person name="Douillard F.P."/>
            <person name="Paul Ross R."/>
            <person name="Yang R."/>
            <person name="Briner A.E."/>
            <person name="Felis G.E."/>
            <person name="de Vos W.M."/>
            <person name="Barrangou R."/>
            <person name="Klaenhammer T.R."/>
            <person name="Caufield P.W."/>
            <person name="Cui Y."/>
            <person name="Zhang H."/>
            <person name="O'Toole P.W."/>
        </authorList>
    </citation>
    <scope>NUCLEOTIDE SEQUENCE [LARGE SCALE GENOMIC DNA]</scope>
    <source>
        <strain evidence="1 2">NBRC 103219</strain>
    </source>
</reference>
<keyword evidence="2" id="KW-1185">Reference proteome</keyword>
<name>A0A0R2LB66_9LACO</name>
<gene>
    <name evidence="1" type="ORF">IV66_GL001649</name>
</gene>
<protein>
    <submittedName>
        <fullName evidence="1">Uncharacterized protein</fullName>
    </submittedName>
</protein>
<evidence type="ECO:0000313" key="1">
    <source>
        <dbReference type="EMBL" id="KRN99161.1"/>
    </source>
</evidence>
<sequence>MVDKEINATTVSSRPVKEIVVKKDGNDSALYQSKQTETVNIEYVNGHFLLRDLDRQRQYVLSKDKAVNLKNRKMQSYVDENDPDISLIFDKKNKEVIYNNNTFKKSGGRGEILNVQTAIDKVQKEKKLKKNIIVSGSNARDSDKDGRLYYKIKVSDRQHKFTKIYQVYSDDGKIEPFANHK</sequence>
<dbReference type="EMBL" id="JQCN01000034">
    <property type="protein sequence ID" value="KRN99161.1"/>
    <property type="molecule type" value="Genomic_DNA"/>
</dbReference>
<evidence type="ECO:0000313" key="2">
    <source>
        <dbReference type="Proteomes" id="UP000051886"/>
    </source>
</evidence>
<dbReference type="Proteomes" id="UP000051886">
    <property type="component" value="Unassembled WGS sequence"/>
</dbReference>
<accession>A0A0R2LB66</accession>